<proteinExistence type="predicted"/>
<dbReference type="RefSeq" id="WP_117453027.1">
    <property type="nucleotide sequence ID" value="NZ_JAKVPQ010000002.1"/>
</dbReference>
<evidence type="ECO:0000313" key="2">
    <source>
        <dbReference type="EMBL" id="MCH4284270.1"/>
    </source>
</evidence>
<comment type="caution">
    <text evidence="2">The sequence shown here is derived from an EMBL/GenBank/DDBJ whole genome shotgun (WGS) entry which is preliminary data.</text>
</comment>
<dbReference type="EMBL" id="JAKVPQ010000002">
    <property type="protein sequence ID" value="MCH4284270.1"/>
    <property type="molecule type" value="Genomic_DNA"/>
</dbReference>
<feature type="transmembrane region" description="Helical" evidence="1">
    <location>
        <begin position="161"/>
        <end position="180"/>
    </location>
</feature>
<keyword evidence="1" id="KW-0472">Membrane</keyword>
<feature type="transmembrane region" description="Helical" evidence="1">
    <location>
        <begin position="6"/>
        <end position="22"/>
    </location>
</feature>
<reference evidence="2 3" key="1">
    <citation type="submission" date="2022-02" db="EMBL/GenBank/DDBJ databases">
        <title>Genome of Erysipelotrichaceae sp. nov. NSJ-176 isolated from human feces.</title>
        <authorList>
            <person name="Abdugheni R."/>
        </authorList>
    </citation>
    <scope>NUCLEOTIDE SEQUENCE [LARGE SCALE GENOMIC DNA]</scope>
    <source>
        <strain evidence="2 3">NSJ-176</strain>
    </source>
</reference>
<name>A0ABS9R3M6_9FIRM</name>
<organism evidence="2 3">
    <name type="scientific">Amedibacillus hominis</name>
    <dbReference type="NCBI Taxonomy" id="2897776"/>
    <lineage>
        <taxon>Bacteria</taxon>
        <taxon>Bacillati</taxon>
        <taxon>Bacillota</taxon>
        <taxon>Erysipelotrichia</taxon>
        <taxon>Erysipelotrichales</taxon>
        <taxon>Erysipelotrichaceae</taxon>
        <taxon>Amedibacillus</taxon>
    </lineage>
</organism>
<dbReference type="Proteomes" id="UP001202402">
    <property type="component" value="Unassembled WGS sequence"/>
</dbReference>
<keyword evidence="3" id="KW-1185">Reference proteome</keyword>
<keyword evidence="1" id="KW-1133">Transmembrane helix</keyword>
<evidence type="ECO:0000256" key="1">
    <source>
        <dbReference type="SAM" id="Phobius"/>
    </source>
</evidence>
<accession>A0ABS9R3M6</accession>
<gene>
    <name evidence="2" type="ORF">LQE99_03865</name>
</gene>
<sequence>MNPITIALFIMIALIALVYLGMKQFSLNNMKKALNRQDYETAVKISDMKVSRRLLGEFVCDLHKIRAYYLAKDVENFDELLNKMIHNYNYGDENKKEFLTTYYHTFLLKKNQKYADLLLEGIRETRDQRYIVYNEQAYEVVFHKRSDLLEIMDQQIDSKKYYGFPLGVIVYYMAIQYLYLNDKEHALIYFKNALVCFHPKSIYVPFVKDYIKQLEDEISEEKARIDESMTTY</sequence>
<keyword evidence="1" id="KW-0812">Transmembrane</keyword>
<evidence type="ECO:0000313" key="3">
    <source>
        <dbReference type="Proteomes" id="UP001202402"/>
    </source>
</evidence>
<protein>
    <submittedName>
        <fullName evidence="2">Uncharacterized protein</fullName>
    </submittedName>
</protein>